<keyword evidence="2" id="KW-1185">Reference proteome</keyword>
<sequence length="320" mass="37075">SYSPLYVFDVQRDLLASKKCVFYLRSHYCSRTKAYVVYRTGSHLSATRSPPNNRLTRLMRLKIAEKLQETRFVDDGNDNKLFSFGLPVSSDGQIVIGDGSDEEPFLAGFSSPYLIRRLYRDPASFLLYFDATYKTNKVNYPLFWLRNRLKNNTILCSRWSRKCLTDSLGDHYEFISPWATLTAQVNAFESSLEEVTYLMCFFHFLEIVVKTLQQNLGLEALLCGMHFSKSDTESRRKLQASLDAWKSHHELTTFATYFMEQWAFSNCYQTRCGMAVTKNQKNRLIKDVVTLRERLSLGTLTVETLTFVHLASLRRIARAD</sequence>
<comment type="caution">
    <text evidence="1">The sequence shown here is derived from an EMBL/GenBank/DDBJ whole genome shotgun (WGS) entry which is preliminary data.</text>
</comment>
<organism evidence="1 2">
    <name type="scientific">Lagenidium giganteum</name>
    <dbReference type="NCBI Taxonomy" id="4803"/>
    <lineage>
        <taxon>Eukaryota</taxon>
        <taxon>Sar</taxon>
        <taxon>Stramenopiles</taxon>
        <taxon>Oomycota</taxon>
        <taxon>Peronosporomycetes</taxon>
        <taxon>Pythiales</taxon>
        <taxon>Pythiaceae</taxon>
    </lineage>
</organism>
<reference evidence="1" key="2">
    <citation type="journal article" date="2023" name="Microbiol Resour">
        <title>Decontamination and Annotation of the Draft Genome Sequence of the Oomycete Lagenidium giganteum ARSEF 373.</title>
        <authorList>
            <person name="Morgan W.R."/>
            <person name="Tartar A."/>
        </authorList>
    </citation>
    <scope>NUCLEOTIDE SEQUENCE</scope>
    <source>
        <strain evidence="1">ARSEF 373</strain>
    </source>
</reference>
<dbReference type="AlphaFoldDB" id="A0AAV2YY37"/>
<evidence type="ECO:0000313" key="1">
    <source>
        <dbReference type="EMBL" id="DAZ97454.1"/>
    </source>
</evidence>
<evidence type="ECO:0000313" key="2">
    <source>
        <dbReference type="Proteomes" id="UP001146120"/>
    </source>
</evidence>
<accession>A0AAV2YY37</accession>
<name>A0AAV2YY37_9STRA</name>
<proteinExistence type="predicted"/>
<dbReference type="EMBL" id="DAKRPA010000135">
    <property type="protein sequence ID" value="DAZ97454.1"/>
    <property type="molecule type" value="Genomic_DNA"/>
</dbReference>
<reference evidence="1" key="1">
    <citation type="submission" date="2022-11" db="EMBL/GenBank/DDBJ databases">
        <authorList>
            <person name="Morgan W.R."/>
            <person name="Tartar A."/>
        </authorList>
    </citation>
    <scope>NUCLEOTIDE SEQUENCE</scope>
    <source>
        <strain evidence="1">ARSEF 373</strain>
    </source>
</reference>
<evidence type="ECO:0008006" key="3">
    <source>
        <dbReference type="Google" id="ProtNLM"/>
    </source>
</evidence>
<dbReference type="Proteomes" id="UP001146120">
    <property type="component" value="Unassembled WGS sequence"/>
</dbReference>
<protein>
    <recommendedName>
        <fullName evidence="3">Transposase</fullName>
    </recommendedName>
</protein>
<feature type="non-terminal residue" evidence="1">
    <location>
        <position position="1"/>
    </location>
</feature>
<gene>
    <name evidence="1" type="ORF">N0F65_009905</name>
</gene>